<evidence type="ECO:0000259" key="1">
    <source>
        <dbReference type="Pfam" id="PF02796"/>
    </source>
</evidence>
<dbReference type="GO" id="GO:0000150">
    <property type="term" value="F:DNA strand exchange activity"/>
    <property type="evidence" value="ECO:0007669"/>
    <property type="project" value="InterPro"/>
</dbReference>
<name>A0A2W4D133_9HYPH</name>
<protein>
    <recommendedName>
        <fullName evidence="1">Resolvase HTH domain-containing protein</fullName>
    </recommendedName>
</protein>
<gene>
    <name evidence="2" type="ORF">CPY51_20840</name>
</gene>
<proteinExistence type="predicted"/>
<dbReference type="InterPro" id="IPR006120">
    <property type="entry name" value="Resolvase_HTH_dom"/>
</dbReference>
<accession>A0A2W4D133</accession>
<evidence type="ECO:0000313" key="2">
    <source>
        <dbReference type="EMBL" id="PZM11214.1"/>
    </source>
</evidence>
<dbReference type="GO" id="GO:0003677">
    <property type="term" value="F:DNA binding"/>
    <property type="evidence" value="ECO:0007669"/>
    <property type="project" value="InterPro"/>
</dbReference>
<feature type="domain" description="Resolvase HTH" evidence="1">
    <location>
        <begin position="41"/>
        <end position="73"/>
    </location>
</feature>
<comment type="caution">
    <text evidence="2">The sequence shown here is derived from an EMBL/GenBank/DDBJ whole genome shotgun (WGS) entry which is preliminary data.</text>
</comment>
<dbReference type="Proteomes" id="UP000248925">
    <property type="component" value="Unassembled WGS sequence"/>
</dbReference>
<dbReference type="AlphaFoldDB" id="A0A2W4D133"/>
<dbReference type="Pfam" id="PF02796">
    <property type="entry name" value="HTH_7"/>
    <property type="match status" value="1"/>
</dbReference>
<reference evidence="2 3" key="1">
    <citation type="journal article" date="2018" name="Sci. Rep.">
        <title>Rhizobium tumorigenes sp. nov., a novel plant tumorigenic bacterium isolated from cane gall tumors on thornless blackberry.</title>
        <authorList>
            <person name="Kuzmanovi N."/>
            <person name="Smalla K."/>
            <person name="Gronow S."/>
            <person name="PuBawska J."/>
        </authorList>
    </citation>
    <scope>NUCLEOTIDE SEQUENCE [LARGE SCALE GENOMIC DNA]</scope>
    <source>
        <strain evidence="2 3">CCBAU 85046</strain>
    </source>
</reference>
<keyword evidence="3" id="KW-1185">Reference proteome</keyword>
<sequence length="81" mass="8801">MEHVMTSVSVECARSLIADNAALSDVFPKQLASVDIWTRKAEDVLRLEAAGMSADHIAEELGLTRASVLRVFRFVERAAAG</sequence>
<dbReference type="EMBL" id="PCDP01000040">
    <property type="protein sequence ID" value="PZM11214.1"/>
    <property type="molecule type" value="Genomic_DNA"/>
</dbReference>
<evidence type="ECO:0000313" key="3">
    <source>
        <dbReference type="Proteomes" id="UP000248925"/>
    </source>
</evidence>
<organism evidence="2 3">
    <name type="scientific">Rhizobium tubonense</name>
    <dbReference type="NCBI Taxonomy" id="484088"/>
    <lineage>
        <taxon>Bacteria</taxon>
        <taxon>Pseudomonadati</taxon>
        <taxon>Pseudomonadota</taxon>
        <taxon>Alphaproteobacteria</taxon>
        <taxon>Hyphomicrobiales</taxon>
        <taxon>Rhizobiaceae</taxon>
        <taxon>Rhizobium/Agrobacterium group</taxon>
        <taxon>Rhizobium</taxon>
    </lineage>
</organism>